<sequence>MTYQKFAGRAFGALTLGAVLLPAGLAMAQTAQPRITQAEAMQIASACKADIQRICPGVQPGGGRVMACMRAKASEVSPGCQAVIGEILLK</sequence>
<dbReference type="Proteomes" id="UP000609531">
    <property type="component" value="Unassembled WGS sequence"/>
</dbReference>
<name>A0A934MFP0_9HYPH</name>
<dbReference type="Pfam" id="PF00839">
    <property type="entry name" value="Cys_rich_FGFR"/>
    <property type="match status" value="1"/>
</dbReference>
<feature type="signal peptide" evidence="1">
    <location>
        <begin position="1"/>
        <end position="28"/>
    </location>
</feature>
<evidence type="ECO:0000256" key="1">
    <source>
        <dbReference type="SAM" id="SignalP"/>
    </source>
</evidence>
<feature type="chain" id="PRO_5037277193" evidence="1">
    <location>
        <begin position="29"/>
        <end position="90"/>
    </location>
</feature>
<dbReference type="EMBL" id="JAEKJA010000003">
    <property type="protein sequence ID" value="MBJ3775135.1"/>
    <property type="molecule type" value="Genomic_DNA"/>
</dbReference>
<dbReference type="AlphaFoldDB" id="A0A934MFP0"/>
<dbReference type="GO" id="GO:0016020">
    <property type="term" value="C:membrane"/>
    <property type="evidence" value="ECO:0007669"/>
    <property type="project" value="InterPro"/>
</dbReference>
<dbReference type="RefSeq" id="WP_198881018.1">
    <property type="nucleotide sequence ID" value="NZ_JAEKJA010000003.1"/>
</dbReference>
<accession>A0A934MFP0</accession>
<reference evidence="2" key="1">
    <citation type="submission" date="2020-12" db="EMBL/GenBank/DDBJ databases">
        <title>Bacterial taxonomy.</title>
        <authorList>
            <person name="Pan X."/>
        </authorList>
    </citation>
    <scope>NUCLEOTIDE SEQUENCE</scope>
    <source>
        <strain evidence="2">B2012</strain>
    </source>
</reference>
<keyword evidence="1" id="KW-0732">Signal</keyword>
<organism evidence="2 3">
    <name type="scientific">Acuticoccus mangrovi</name>
    <dbReference type="NCBI Taxonomy" id="2796142"/>
    <lineage>
        <taxon>Bacteria</taxon>
        <taxon>Pseudomonadati</taxon>
        <taxon>Pseudomonadota</taxon>
        <taxon>Alphaproteobacteria</taxon>
        <taxon>Hyphomicrobiales</taxon>
        <taxon>Amorphaceae</taxon>
        <taxon>Acuticoccus</taxon>
    </lineage>
</organism>
<evidence type="ECO:0000313" key="2">
    <source>
        <dbReference type="EMBL" id="MBJ3775135.1"/>
    </source>
</evidence>
<protein>
    <submittedName>
        <fullName evidence="2">Cysteine rich repeat-containing protein</fullName>
    </submittedName>
</protein>
<gene>
    <name evidence="2" type="ORF">JCR33_05515</name>
</gene>
<evidence type="ECO:0000313" key="3">
    <source>
        <dbReference type="Proteomes" id="UP000609531"/>
    </source>
</evidence>
<proteinExistence type="predicted"/>
<dbReference type="InterPro" id="IPR001893">
    <property type="entry name" value="Cys-rich_GLG1_repeat"/>
</dbReference>
<comment type="caution">
    <text evidence="2">The sequence shown here is derived from an EMBL/GenBank/DDBJ whole genome shotgun (WGS) entry which is preliminary data.</text>
</comment>
<keyword evidence="3" id="KW-1185">Reference proteome</keyword>